<dbReference type="InterPro" id="IPR032522">
    <property type="entry name" value="DUF4961"/>
</dbReference>
<organism evidence="1 2">
    <name type="scientific">Mucilaginibacter limnophilus</name>
    <dbReference type="NCBI Taxonomy" id="1932778"/>
    <lineage>
        <taxon>Bacteria</taxon>
        <taxon>Pseudomonadati</taxon>
        <taxon>Bacteroidota</taxon>
        <taxon>Sphingobacteriia</taxon>
        <taxon>Sphingobacteriales</taxon>
        <taxon>Sphingobacteriaceae</taxon>
        <taxon>Mucilaginibacter</taxon>
    </lineage>
</organism>
<sequence length="336" mass="36991">MKGNIKIHKSVKYVAAIFSVLSILIIQSCIDAITTVEEPESARAGEMITLKFKVNITSNALGDIDPTNLYVGFLVPRSWNATRGNNTTISYTSSIGNGRFVLLDNSVKVPNSAFPDLSYPEYLKTIYRAGNNFIDDHEWIVYKSDKQYVLKSGQSIQPTITIQTKVGPQALSTKFAYFATYNGAGAGQGGDDSKVYLSTSCFDVIGGTGDFIDFCTKPLANASPLAASDKDLLTFDFDNDLLPTKLTGINDVYLCLEATTTDNRVITKCGGDDASKLKLIANDEYRLVIYPRTYFALTKNENLKQIRYLVINKDGSKRAGKRGGEEPFVYKFTPCN</sequence>
<gene>
    <name evidence="1" type="ORF">EOD41_10160</name>
</gene>
<name>A0A437MTJ5_9SPHI</name>
<evidence type="ECO:0000313" key="2">
    <source>
        <dbReference type="Proteomes" id="UP000282759"/>
    </source>
</evidence>
<dbReference type="RefSeq" id="WP_127704698.1">
    <property type="nucleotide sequence ID" value="NZ_SACK01000003.1"/>
</dbReference>
<dbReference type="OrthoDB" id="1406466at2"/>
<keyword evidence="2" id="KW-1185">Reference proteome</keyword>
<evidence type="ECO:0000313" key="1">
    <source>
        <dbReference type="EMBL" id="RVU00984.1"/>
    </source>
</evidence>
<dbReference type="EMBL" id="SACK01000003">
    <property type="protein sequence ID" value="RVU00984.1"/>
    <property type="molecule type" value="Genomic_DNA"/>
</dbReference>
<proteinExistence type="predicted"/>
<protein>
    <submittedName>
        <fullName evidence="1">DUF4961 domain-containing protein</fullName>
    </submittedName>
</protein>
<dbReference type="Proteomes" id="UP000282759">
    <property type="component" value="Unassembled WGS sequence"/>
</dbReference>
<accession>A0A437MTJ5</accession>
<comment type="caution">
    <text evidence="1">The sequence shown here is derived from an EMBL/GenBank/DDBJ whole genome shotgun (WGS) entry which is preliminary data.</text>
</comment>
<dbReference type="AlphaFoldDB" id="A0A437MTJ5"/>
<reference evidence="1 2" key="1">
    <citation type="submission" date="2019-01" db="EMBL/GenBank/DDBJ databases">
        <authorList>
            <person name="Chen W.-M."/>
        </authorList>
    </citation>
    <scope>NUCLEOTIDE SEQUENCE [LARGE SCALE GENOMIC DNA]</scope>
    <source>
        <strain evidence="1 2">YBJ-36</strain>
    </source>
</reference>
<dbReference type="PROSITE" id="PS51257">
    <property type="entry name" value="PROKAR_LIPOPROTEIN"/>
    <property type="match status" value="1"/>
</dbReference>
<dbReference type="Pfam" id="PF16328">
    <property type="entry name" value="DUF4961"/>
    <property type="match status" value="1"/>
</dbReference>